<sequence length="296" mass="33419">MANENIETMTIKFEGSSDIDLETLSDVLKSTVNSLKIVADRTLNENQYCKFKLKDVRKGSIILDIASVVISNYGSILPQVPTIISTFNNILNIKKHLRGNDPKSVEKINAKNISIENIQGNKQTFHIDSVNIYGSTEGLEKELSKIFKAIDKDAERKGISFLSANNEKINEQIDFSNVDLSACSKVVDVSKLTMNSEESINDVVLRVVKADFYGNSKWTFFLNNQRIEADIQDEVFLDKVHHNEILFDGDTKLKVSLKIKYKIDEYGIPIENEKATYSVLLVTEVIQNRIGTETLF</sequence>
<name>A0A1Y4EI40_9FIRM</name>
<gene>
    <name evidence="1" type="ORF">B5E91_08100</name>
</gene>
<reference evidence="2" key="1">
    <citation type="submission" date="2017-04" db="EMBL/GenBank/DDBJ databases">
        <title>Function of individual gut microbiota members based on whole genome sequencing of pure cultures obtained from chicken caecum.</title>
        <authorList>
            <person name="Medvecky M."/>
            <person name="Cejkova D."/>
            <person name="Polansky O."/>
            <person name="Karasova D."/>
            <person name="Kubasova T."/>
            <person name="Cizek A."/>
            <person name="Rychlik I."/>
        </authorList>
    </citation>
    <scope>NUCLEOTIDE SEQUENCE [LARGE SCALE GENOMIC DNA]</scope>
    <source>
        <strain evidence="2">An149</strain>
    </source>
</reference>
<evidence type="ECO:0000313" key="1">
    <source>
        <dbReference type="EMBL" id="OUQ04961.1"/>
    </source>
</evidence>
<proteinExistence type="predicted"/>
<comment type="caution">
    <text evidence="1">The sequence shown here is derived from an EMBL/GenBank/DDBJ whole genome shotgun (WGS) entry which is preliminary data.</text>
</comment>
<evidence type="ECO:0000313" key="2">
    <source>
        <dbReference type="Proteomes" id="UP000196258"/>
    </source>
</evidence>
<dbReference type="Proteomes" id="UP000196258">
    <property type="component" value="Unassembled WGS sequence"/>
</dbReference>
<accession>A0A1Y4EI40</accession>
<dbReference type="EMBL" id="NFLB01000008">
    <property type="protein sequence ID" value="OUQ04961.1"/>
    <property type="molecule type" value="Genomic_DNA"/>
</dbReference>
<dbReference type="AlphaFoldDB" id="A0A1Y4EI40"/>
<protein>
    <submittedName>
        <fullName evidence="1">Uncharacterized protein</fullName>
    </submittedName>
</protein>
<dbReference type="RefSeq" id="WP_087256716.1">
    <property type="nucleotide sequence ID" value="NZ_CAUGOO010000009.1"/>
</dbReference>
<organism evidence="1 2">
    <name type="scientific">Thomasclavelia spiroformis</name>
    <dbReference type="NCBI Taxonomy" id="29348"/>
    <lineage>
        <taxon>Bacteria</taxon>
        <taxon>Bacillati</taxon>
        <taxon>Bacillota</taxon>
        <taxon>Erysipelotrichia</taxon>
        <taxon>Erysipelotrichales</taxon>
        <taxon>Coprobacillaceae</taxon>
        <taxon>Thomasclavelia</taxon>
    </lineage>
</organism>